<dbReference type="eggNOG" id="COG2128">
    <property type="taxonomic scope" value="Bacteria"/>
</dbReference>
<dbReference type="AlphaFoldDB" id="A0A0A3Z8K6"/>
<keyword evidence="3" id="KW-1185">Reference proteome</keyword>
<evidence type="ECO:0000313" key="2">
    <source>
        <dbReference type="EMBL" id="KGT94089.1"/>
    </source>
</evidence>
<dbReference type="InterPro" id="IPR023923">
    <property type="entry name" value="AhpD_Avi7169"/>
</dbReference>
<dbReference type="eggNOG" id="COG4950">
    <property type="taxonomic scope" value="Bacteria"/>
</dbReference>
<evidence type="ECO:0000313" key="3">
    <source>
        <dbReference type="Proteomes" id="UP000030351"/>
    </source>
</evidence>
<dbReference type="Gene3D" id="1.20.1290.10">
    <property type="entry name" value="AhpD-like"/>
    <property type="match status" value="2"/>
</dbReference>
<dbReference type="SUPFAM" id="SSF69118">
    <property type="entry name" value="AhpD-like"/>
    <property type="match status" value="2"/>
</dbReference>
<dbReference type="NCBIfam" id="TIGR04030">
    <property type="entry name" value="perox_Avi_7169"/>
    <property type="match status" value="1"/>
</dbReference>
<accession>A0A0A3Z8K6</accession>
<dbReference type="OrthoDB" id="3667834at2"/>
<comment type="caution">
    <text evidence="2">The sequence shown here is derived from an EMBL/GenBank/DDBJ whole genome shotgun (WGS) entry which is preliminary data.</text>
</comment>
<reference evidence="2 3" key="1">
    <citation type="submission" date="2014-10" db="EMBL/GenBank/DDBJ databases">
        <title>Genome sequence of Erwinia typographi M043b.</title>
        <authorList>
            <person name="Chan K.-G."/>
            <person name="Tan W.-S."/>
        </authorList>
    </citation>
    <scope>NUCLEOTIDE SEQUENCE [LARGE SCALE GENOMIC DNA]</scope>
    <source>
        <strain evidence="2 3">M043b</strain>
    </source>
</reference>
<protein>
    <submittedName>
        <fullName evidence="2">Alkylhydroperoxidase</fullName>
    </submittedName>
</protein>
<dbReference type="NCBIfam" id="TIGR01926">
    <property type="entry name" value="peroxid_rel"/>
    <property type="match status" value="1"/>
</dbReference>
<dbReference type="PANTHER" id="PTHR35446">
    <property type="entry name" value="SI:CH211-175M2.5"/>
    <property type="match status" value="1"/>
</dbReference>
<organism evidence="2 3">
    <name type="scientific">Erwinia typographi</name>
    <dbReference type="NCBI Taxonomy" id="371042"/>
    <lineage>
        <taxon>Bacteria</taxon>
        <taxon>Pseudomonadati</taxon>
        <taxon>Pseudomonadota</taxon>
        <taxon>Gammaproteobacteria</taxon>
        <taxon>Enterobacterales</taxon>
        <taxon>Erwiniaceae</taxon>
        <taxon>Erwinia</taxon>
    </lineage>
</organism>
<dbReference type="STRING" id="371042.NG99_10595"/>
<evidence type="ECO:0000259" key="1">
    <source>
        <dbReference type="Pfam" id="PF02627"/>
    </source>
</evidence>
<dbReference type="Pfam" id="PF02627">
    <property type="entry name" value="CMD"/>
    <property type="match status" value="1"/>
</dbReference>
<dbReference type="PANTHER" id="PTHR35446:SF2">
    <property type="entry name" value="CARBOXYMUCONOLACTONE DECARBOXYLASE-LIKE DOMAIN-CONTAINING PROTEIN"/>
    <property type="match status" value="1"/>
</dbReference>
<dbReference type="PROSITE" id="PS00019">
    <property type="entry name" value="ACTININ_1"/>
    <property type="match status" value="1"/>
</dbReference>
<dbReference type="GO" id="GO:0051920">
    <property type="term" value="F:peroxiredoxin activity"/>
    <property type="evidence" value="ECO:0007669"/>
    <property type="project" value="InterPro"/>
</dbReference>
<dbReference type="InterPro" id="IPR001589">
    <property type="entry name" value="Actinin_actin-bd_CS"/>
</dbReference>
<dbReference type="EMBL" id="JRUQ01000030">
    <property type="protein sequence ID" value="KGT94089.1"/>
    <property type="molecule type" value="Genomic_DNA"/>
</dbReference>
<dbReference type="RefSeq" id="WP_034892009.1">
    <property type="nucleotide sequence ID" value="NZ_JRUQ01000030.1"/>
</dbReference>
<gene>
    <name evidence="2" type="ORF">NG99_10595</name>
</gene>
<name>A0A0A3Z8K6_9GAMM</name>
<keyword evidence="2" id="KW-0575">Peroxidase</keyword>
<dbReference type="InterPro" id="IPR010195">
    <property type="entry name" value="Uncharacterised_peroxidase-rel"/>
</dbReference>
<dbReference type="InterPro" id="IPR003779">
    <property type="entry name" value="CMD-like"/>
</dbReference>
<feature type="domain" description="Carboxymuconolactone decarboxylase-like" evidence="1">
    <location>
        <begin position="226"/>
        <end position="289"/>
    </location>
</feature>
<sequence length="368" mass="39945">MSSADDLLALLADIVPESELDQLRNVREAATRHAQGSYEVIFSQQQPEFPLHERFALAALVAEWNAQPALQAHYHQQAQPFSDSSRHQVLKDFAHRLTFSPVSATPAHLTELQRAGWSTDAIVTVAQLVAFLNFQSRLLAGLNLLQGKASGSEAPPAVAGRWHDAPYTASGKTAPTAFTQQELGWEPWLAAKPLAEFTGQEKVVLAKFGHTDSDYFRLLARNLPVLEQRTLTDKGIFYTAGGLPRAERELAATVTSKVNGCIYCASVHARKASQLSKENASVEKLIHVAPGDALAEGQSARWTALIDLASALSVTPAQATLQQISALRDVGLDTLSLLDLIQSSAFFAWANRLMLTLGEPYLPSTTQG</sequence>
<keyword evidence="2" id="KW-0560">Oxidoreductase</keyword>
<dbReference type="NCBIfam" id="TIGR00778">
    <property type="entry name" value="ahpD_dom"/>
    <property type="match status" value="1"/>
</dbReference>
<dbReference type="Proteomes" id="UP000030351">
    <property type="component" value="Unassembled WGS sequence"/>
</dbReference>
<proteinExistence type="predicted"/>
<dbReference type="InterPro" id="IPR029032">
    <property type="entry name" value="AhpD-like"/>
</dbReference>
<dbReference type="InterPro" id="IPR004675">
    <property type="entry name" value="AhpD_core"/>
</dbReference>